<accession>A0A2S4UAI3</accession>
<keyword evidence="3" id="KW-1185">Reference proteome</keyword>
<protein>
    <submittedName>
        <fullName evidence="2">Uncharacterized protein</fullName>
    </submittedName>
</protein>
<dbReference type="EMBL" id="PKSL01000432">
    <property type="protein sequence ID" value="POV94297.1"/>
    <property type="molecule type" value="Genomic_DNA"/>
</dbReference>
<keyword evidence="1" id="KW-1133">Transmembrane helix</keyword>
<dbReference type="AlphaFoldDB" id="A0A2S4UAI3"/>
<dbReference type="VEuPathDB" id="FungiDB:PSTT_16929"/>
<evidence type="ECO:0000256" key="1">
    <source>
        <dbReference type="SAM" id="Phobius"/>
    </source>
</evidence>
<gene>
    <name evidence="2" type="ORF">PSTT_16929</name>
</gene>
<proteinExistence type="predicted"/>
<keyword evidence="1" id="KW-0472">Membrane</keyword>
<keyword evidence="1" id="KW-0812">Transmembrane</keyword>
<dbReference type="Proteomes" id="UP000239156">
    <property type="component" value="Unassembled WGS sequence"/>
</dbReference>
<organism evidence="2 3">
    <name type="scientific">Puccinia striiformis</name>
    <dbReference type="NCBI Taxonomy" id="27350"/>
    <lineage>
        <taxon>Eukaryota</taxon>
        <taxon>Fungi</taxon>
        <taxon>Dikarya</taxon>
        <taxon>Basidiomycota</taxon>
        <taxon>Pucciniomycotina</taxon>
        <taxon>Pucciniomycetes</taxon>
        <taxon>Pucciniales</taxon>
        <taxon>Pucciniaceae</taxon>
        <taxon>Puccinia</taxon>
    </lineage>
</organism>
<evidence type="ECO:0000313" key="2">
    <source>
        <dbReference type="EMBL" id="POV94297.1"/>
    </source>
</evidence>
<feature type="transmembrane region" description="Helical" evidence="1">
    <location>
        <begin position="73"/>
        <end position="91"/>
    </location>
</feature>
<reference evidence="2" key="1">
    <citation type="submission" date="2017-12" db="EMBL/GenBank/DDBJ databases">
        <title>Gene loss provides genomic basis for host adaptation in cereal stripe rust fungi.</title>
        <authorList>
            <person name="Xia C."/>
        </authorList>
    </citation>
    <scope>NUCLEOTIDE SEQUENCE [LARGE SCALE GENOMIC DNA]</scope>
    <source>
        <strain evidence="2">93-210</strain>
    </source>
</reference>
<comment type="caution">
    <text evidence="2">The sequence shown here is derived from an EMBL/GenBank/DDBJ whole genome shotgun (WGS) entry which is preliminary data.</text>
</comment>
<dbReference type="VEuPathDB" id="FungiDB:PSHT_01518"/>
<name>A0A2S4UAI3_9BASI</name>
<sequence length="553" mass="62915">MGCGRPGVGVFLDQLLSISIVDHGDTVETSKAAIPSFLLTCSFSLDLPSTLKSRKTIIADLEKRQTYHNKRRIPVAIVLIVVGYWMTMRFLEGTMSLISGERSKLSPSSSSWTDTQTTKNLIKIIDQRRSNYLPGTDLLGVTAIINISSPYQAHQSGDRVALLLRFLVKYPFIKEIIIWNDDVISSGFNMNGEELLSIINSTNDNDDRRVPMPILRVINSPGGMGEMSGHMACSLAKFDTCYHTDVNMDNLNLDTLYTKYLESNGEEEATLVDHASLEEYLIESEYNIWQPKRRDRVGISRSISIIKSDIQFSVWSNRKPLKLISPLSFHHSSLVNDHHTFSGRKPNLLDPQFIKEVNERLNKTIQRSDPFQVSSLFPRALRFSDEEYNNRESEIGVGSAYDDQSMLITNLDFPREWSFAIDGDLSTCWKDLSSEQGSFIGLNFVKDVSLKQLTIFGQIQPENWRLEIYSTQSKKWIPKPTIPRIIKHQEPPLTKFVYDLQPSSSFSDDDDDHLLVKKFRLIMGSNLREEPEHKASSDGITVCGWMINEDWVI</sequence>
<evidence type="ECO:0000313" key="3">
    <source>
        <dbReference type="Proteomes" id="UP000239156"/>
    </source>
</evidence>